<evidence type="ECO:0000256" key="9">
    <source>
        <dbReference type="ARBA" id="ARBA00023077"/>
    </source>
</evidence>
<dbReference type="PANTHER" id="PTHR32552:SF68">
    <property type="entry name" value="FERRICHROME OUTER MEMBRANE TRANSPORTER_PHAGE RECEPTOR"/>
    <property type="match status" value="1"/>
</dbReference>
<keyword evidence="11" id="KW-0998">Cell outer membrane</keyword>
<feature type="region of interest" description="Disordered" evidence="12">
    <location>
        <begin position="88"/>
        <end position="109"/>
    </location>
</feature>
<dbReference type="HOGENOM" id="CLU_2181826_0_0_5"/>
<proteinExistence type="predicted"/>
<gene>
    <name evidence="14" type="ordered locus">NGR_b15150</name>
</gene>
<name>C3KKN0_SINFN</name>
<keyword evidence="14" id="KW-0675">Receptor</keyword>
<keyword evidence="7" id="KW-0408">Iron</keyword>
<keyword evidence="8" id="KW-0406">Ion transport</keyword>
<keyword evidence="14" id="KW-0614">Plasmid</keyword>
<dbReference type="PANTHER" id="PTHR32552">
    <property type="entry name" value="FERRICHROME IRON RECEPTOR-RELATED"/>
    <property type="match status" value="1"/>
</dbReference>
<keyword evidence="10" id="KW-0472">Membrane</keyword>
<evidence type="ECO:0000256" key="1">
    <source>
        <dbReference type="ARBA" id="ARBA00004571"/>
    </source>
</evidence>
<dbReference type="SUPFAM" id="SSF56935">
    <property type="entry name" value="Porins"/>
    <property type="match status" value="1"/>
</dbReference>
<keyword evidence="9" id="KW-0798">TonB box</keyword>
<evidence type="ECO:0000256" key="12">
    <source>
        <dbReference type="SAM" id="MobiDB-lite"/>
    </source>
</evidence>
<organism evidence="14 15">
    <name type="scientific">Sinorhizobium fredii (strain NBRC 101917 / NGR234)</name>
    <dbReference type="NCBI Taxonomy" id="394"/>
    <lineage>
        <taxon>Bacteria</taxon>
        <taxon>Pseudomonadati</taxon>
        <taxon>Pseudomonadota</taxon>
        <taxon>Alphaproteobacteria</taxon>
        <taxon>Hyphomicrobiales</taxon>
        <taxon>Rhizobiaceae</taxon>
        <taxon>Sinorhizobium/Ensifer group</taxon>
        <taxon>Sinorhizobium</taxon>
    </lineage>
</organism>
<reference evidence="14 15" key="2">
    <citation type="journal article" date="2009" name="Appl. Environ. Microbiol.">
        <title>Rhizobium sp. strain NGR234 possesses a remarkable number of secretion systems.</title>
        <authorList>
            <person name="Schmeisser C."/>
            <person name="Liesegang H."/>
            <person name="Krysciak D."/>
            <person name="Bakkou N."/>
            <person name="Le Quere A."/>
            <person name="Wollherr A."/>
            <person name="Heinemeyer I."/>
            <person name="Morgenstern B."/>
            <person name="Pommerening-Roeser A."/>
            <person name="Flores M."/>
            <person name="Palacios R."/>
            <person name="Brenner S."/>
            <person name="Gottschalk G."/>
            <person name="Schmitz R.A."/>
            <person name="Broughton W.J."/>
            <person name="Perret X."/>
            <person name="Strittmatter A.W."/>
            <person name="Streit W.R."/>
        </authorList>
    </citation>
    <scope>NUCLEOTIDE SEQUENCE [LARGE SCALE GENOMIC DNA]</scope>
    <source>
        <strain evidence="15">NBRC 101917 / NGR234</strain>
    </source>
</reference>
<dbReference type="OrthoDB" id="9760333at2"/>
<comment type="subcellular location">
    <subcellularLocation>
        <location evidence="1">Cell outer membrane</location>
        <topology evidence="1">Multi-pass membrane protein</topology>
    </subcellularLocation>
</comment>
<evidence type="ECO:0000256" key="7">
    <source>
        <dbReference type="ARBA" id="ARBA00023004"/>
    </source>
</evidence>
<protein>
    <submittedName>
        <fullName evidence="14">Probable hydroxamate-type ferrisiderophore receptor</fullName>
    </submittedName>
</protein>
<evidence type="ECO:0000259" key="13">
    <source>
        <dbReference type="Pfam" id="PF00593"/>
    </source>
</evidence>
<keyword evidence="3" id="KW-1134">Transmembrane beta strand</keyword>
<dbReference type="Proteomes" id="UP000001054">
    <property type="component" value="Plasmid pNGR234b"/>
</dbReference>
<dbReference type="InterPro" id="IPR039426">
    <property type="entry name" value="TonB-dep_rcpt-like"/>
</dbReference>
<reference evidence="15" key="1">
    <citation type="journal article" date="2004" name="J. Bacteriol.">
        <title>An evolutionary hot spot: the pNGR234b replicon of Rhizobium sp. strain NGR234.</title>
        <authorList>
            <person name="Streit W.R."/>
            <person name="Schmitz R.A."/>
            <person name="Perret X."/>
            <person name="Staehelin C."/>
            <person name="Deakin W.J."/>
            <person name="Raasch C."/>
            <person name="Liesegang H."/>
            <person name="Broughton W.J."/>
        </authorList>
    </citation>
    <scope>NUCLEOTIDE SEQUENCE [LARGE SCALE GENOMIC DNA]</scope>
    <source>
        <strain evidence="15">NBRC 101917 / NGR234</strain>
    </source>
</reference>
<dbReference type="KEGG" id="rhi:NGR_b15150"/>
<evidence type="ECO:0000256" key="8">
    <source>
        <dbReference type="ARBA" id="ARBA00023065"/>
    </source>
</evidence>
<dbReference type="GO" id="GO:0015344">
    <property type="term" value="F:siderophore uptake transmembrane transporter activity"/>
    <property type="evidence" value="ECO:0007669"/>
    <property type="project" value="TreeGrafter"/>
</dbReference>
<dbReference type="Gene3D" id="2.40.170.20">
    <property type="entry name" value="TonB-dependent receptor, beta-barrel domain"/>
    <property type="match status" value="1"/>
</dbReference>
<evidence type="ECO:0000256" key="4">
    <source>
        <dbReference type="ARBA" id="ARBA00022496"/>
    </source>
</evidence>
<dbReference type="Pfam" id="PF00593">
    <property type="entry name" value="TonB_dep_Rec_b-barrel"/>
    <property type="match status" value="1"/>
</dbReference>
<keyword evidence="2" id="KW-0813">Transport</keyword>
<keyword evidence="5" id="KW-0812">Transmembrane</keyword>
<evidence type="ECO:0000256" key="10">
    <source>
        <dbReference type="ARBA" id="ARBA00023136"/>
    </source>
</evidence>
<dbReference type="InterPro" id="IPR000531">
    <property type="entry name" value="Beta-barrel_TonB"/>
</dbReference>
<evidence type="ECO:0000256" key="3">
    <source>
        <dbReference type="ARBA" id="ARBA00022452"/>
    </source>
</evidence>
<dbReference type="RefSeq" id="WP_015887597.1">
    <property type="nucleotide sequence ID" value="NC_012586.1"/>
</dbReference>
<dbReference type="EMBL" id="CP000874">
    <property type="protein sequence ID" value="ACP22966.1"/>
    <property type="molecule type" value="Genomic_DNA"/>
</dbReference>
<evidence type="ECO:0000256" key="11">
    <source>
        <dbReference type="ARBA" id="ARBA00023237"/>
    </source>
</evidence>
<evidence type="ECO:0000256" key="6">
    <source>
        <dbReference type="ARBA" id="ARBA00022729"/>
    </source>
</evidence>
<evidence type="ECO:0000313" key="15">
    <source>
        <dbReference type="Proteomes" id="UP000001054"/>
    </source>
</evidence>
<dbReference type="InterPro" id="IPR036942">
    <property type="entry name" value="Beta-barrel_TonB_sf"/>
</dbReference>
<evidence type="ECO:0000256" key="2">
    <source>
        <dbReference type="ARBA" id="ARBA00022448"/>
    </source>
</evidence>
<keyword evidence="15" id="KW-1185">Reference proteome</keyword>
<dbReference type="AlphaFoldDB" id="C3KKN0"/>
<keyword evidence="4" id="KW-0410">Iron transport</keyword>
<dbReference type="PATRIC" id="fig|394.7.peg.1929"/>
<geneLocation type="plasmid" evidence="15">
    <name>sym pNGR234b</name>
</geneLocation>
<keyword evidence="6" id="KW-0732">Signal</keyword>
<sequence>MSESSDASVIGNRPQAVPRYYGSLWAAYTLDSGTLEGLTIGGGARIVGSSYADDANTIKADGYTLLDAALKYDFGARKKELEGLALSSIRTGTDPSAKKKSSPVEQRPQ</sequence>
<dbReference type="GO" id="GO:0009279">
    <property type="term" value="C:cell outer membrane"/>
    <property type="evidence" value="ECO:0007669"/>
    <property type="project" value="UniProtKB-SubCell"/>
</dbReference>
<accession>C3KKN0</accession>
<feature type="domain" description="TonB-dependent receptor-like beta-barrel" evidence="13">
    <location>
        <begin position="5"/>
        <end position="78"/>
    </location>
</feature>
<evidence type="ECO:0000256" key="5">
    <source>
        <dbReference type="ARBA" id="ARBA00022692"/>
    </source>
</evidence>
<evidence type="ECO:0000313" key="14">
    <source>
        <dbReference type="EMBL" id="ACP22966.1"/>
    </source>
</evidence>